<proteinExistence type="predicted"/>
<protein>
    <recommendedName>
        <fullName evidence="2">Phosphocarrier protein HPr</fullName>
    </recommendedName>
    <alternativeName>
        <fullName evidence="5">Histidine-containing protein</fullName>
    </alternativeName>
</protein>
<dbReference type="STRING" id="389348.PNK_0687"/>
<evidence type="ECO:0000313" key="8">
    <source>
        <dbReference type="Proteomes" id="UP000069902"/>
    </source>
</evidence>
<dbReference type="FunCoup" id="A0A0U5J8A5">
    <property type="interactions" value="10"/>
</dbReference>
<organism evidence="7 8">
    <name type="scientific">Candidatus Protochlamydia naegleriophila</name>
    <dbReference type="NCBI Taxonomy" id="389348"/>
    <lineage>
        <taxon>Bacteria</taxon>
        <taxon>Pseudomonadati</taxon>
        <taxon>Chlamydiota</taxon>
        <taxon>Chlamydiia</taxon>
        <taxon>Parachlamydiales</taxon>
        <taxon>Parachlamydiaceae</taxon>
        <taxon>Candidatus Protochlamydia</taxon>
    </lineage>
</organism>
<evidence type="ECO:0000256" key="4">
    <source>
        <dbReference type="ARBA" id="ARBA00022597"/>
    </source>
</evidence>
<keyword evidence="3" id="KW-0813">Transport</keyword>
<evidence type="ECO:0000256" key="1">
    <source>
        <dbReference type="ARBA" id="ARBA00003681"/>
    </source>
</evidence>
<dbReference type="PRINTS" id="PR00107">
    <property type="entry name" value="PHOSPHOCPHPR"/>
</dbReference>
<evidence type="ECO:0000259" key="6">
    <source>
        <dbReference type="PROSITE" id="PS51350"/>
    </source>
</evidence>
<dbReference type="InParanoid" id="A0A0U5J8A5"/>
<gene>
    <name evidence="7" type="ORF">PNK_0687</name>
</gene>
<evidence type="ECO:0000313" key="7">
    <source>
        <dbReference type="EMBL" id="CUI16313.1"/>
    </source>
</evidence>
<evidence type="ECO:0000256" key="3">
    <source>
        <dbReference type="ARBA" id="ARBA00022448"/>
    </source>
</evidence>
<dbReference type="Proteomes" id="UP000069902">
    <property type="component" value="Chromosome cPNK"/>
</dbReference>
<dbReference type="InterPro" id="IPR050399">
    <property type="entry name" value="HPr"/>
</dbReference>
<dbReference type="CDD" id="cd00367">
    <property type="entry name" value="PTS-HPr_like"/>
    <property type="match status" value="1"/>
</dbReference>
<comment type="function">
    <text evidence="1">General (non sugar-specific) component of the phosphoenolpyruvate-dependent sugar phosphotransferase system (sugar PTS). This major carbohydrate active-transport system catalyzes the phosphorylation of incoming sugar substrates concomitantly with their translocation across the cell membrane. The phosphoryl group from phosphoenolpyruvate (PEP) is transferred to the phosphoryl carrier protein HPr by enzyme I. Phospho-HPr then transfers it to the PTS EIIA domain.</text>
</comment>
<dbReference type="PANTHER" id="PTHR33705">
    <property type="entry name" value="PHOSPHOCARRIER PROTEIN HPR"/>
    <property type="match status" value="1"/>
</dbReference>
<evidence type="ECO:0000256" key="5">
    <source>
        <dbReference type="ARBA" id="ARBA00033055"/>
    </source>
</evidence>
<dbReference type="KEGG" id="pnl:PNK_0687"/>
<dbReference type="InterPro" id="IPR001020">
    <property type="entry name" value="PTS_HPr_His_P_site"/>
</dbReference>
<dbReference type="NCBIfam" id="TIGR01003">
    <property type="entry name" value="PTS_HPr_family"/>
    <property type="match status" value="1"/>
</dbReference>
<dbReference type="SUPFAM" id="SSF55594">
    <property type="entry name" value="HPr-like"/>
    <property type="match status" value="1"/>
</dbReference>
<dbReference type="PATRIC" id="fig|389348.3.peg.750"/>
<dbReference type="RefSeq" id="WP_051981894.1">
    <property type="nucleotide sequence ID" value="NZ_LN879502.1"/>
</dbReference>
<dbReference type="EMBL" id="LN879502">
    <property type="protein sequence ID" value="CUI16313.1"/>
    <property type="molecule type" value="Genomic_DNA"/>
</dbReference>
<dbReference type="InterPro" id="IPR000032">
    <property type="entry name" value="HPr-like"/>
</dbReference>
<dbReference type="PROSITE" id="PS51350">
    <property type="entry name" value="PTS_HPR_DOM"/>
    <property type="match status" value="1"/>
</dbReference>
<dbReference type="PANTHER" id="PTHR33705:SF1">
    <property type="entry name" value="PHOSPHOCARRIER PROTEIN HPR"/>
    <property type="match status" value="1"/>
</dbReference>
<evidence type="ECO:0000256" key="2">
    <source>
        <dbReference type="ARBA" id="ARBA00020422"/>
    </source>
</evidence>
<reference evidence="8" key="1">
    <citation type="submission" date="2015-09" db="EMBL/GenBank/DDBJ databases">
        <authorList>
            <person name="Bertelli C."/>
        </authorList>
    </citation>
    <scope>NUCLEOTIDE SEQUENCE [LARGE SCALE GENOMIC DNA]</scope>
    <source>
        <strain evidence="8">KNic</strain>
    </source>
</reference>
<dbReference type="PROSITE" id="PS00369">
    <property type="entry name" value="PTS_HPR_HIS"/>
    <property type="match status" value="1"/>
</dbReference>
<keyword evidence="8" id="KW-1185">Reference proteome</keyword>
<dbReference type="AlphaFoldDB" id="A0A0U5J8A5"/>
<accession>A0A0U5J8A5</accession>
<keyword evidence="4" id="KW-0762">Sugar transport</keyword>
<feature type="domain" description="HPr" evidence="6">
    <location>
        <begin position="10"/>
        <end position="97"/>
    </location>
</feature>
<sequence length="98" mass="10617">MINPAIKKLVVKGKFIVGNDRGLHTRPSTELVKCASAFKAQVFLKYQKHAVNAKSLLGVLMLAASKGARIGIEAEGVDAEEAVESIIALANNKFYIKY</sequence>
<dbReference type="InterPro" id="IPR035895">
    <property type="entry name" value="HPr-like_sf"/>
</dbReference>
<dbReference type="Pfam" id="PF00381">
    <property type="entry name" value="PTS-HPr"/>
    <property type="match status" value="1"/>
</dbReference>
<name>A0A0U5J8A5_9BACT</name>
<dbReference type="Gene3D" id="3.30.1340.10">
    <property type="entry name" value="HPr-like"/>
    <property type="match status" value="1"/>
</dbReference>